<proteinExistence type="predicted"/>
<dbReference type="OrthoDB" id="10406558at2759"/>
<dbReference type="EMBL" id="KN716153">
    <property type="protein sequence ID" value="KJH53311.1"/>
    <property type="molecule type" value="Genomic_DNA"/>
</dbReference>
<name>A0A0D8YF93_DICVI</name>
<protein>
    <submittedName>
        <fullName evidence="2">Uncharacterized protein</fullName>
    </submittedName>
</protein>
<organism evidence="2 3">
    <name type="scientific">Dictyocaulus viviparus</name>
    <name type="common">Bovine lungworm</name>
    <dbReference type="NCBI Taxonomy" id="29172"/>
    <lineage>
        <taxon>Eukaryota</taxon>
        <taxon>Metazoa</taxon>
        <taxon>Ecdysozoa</taxon>
        <taxon>Nematoda</taxon>
        <taxon>Chromadorea</taxon>
        <taxon>Rhabditida</taxon>
        <taxon>Rhabditina</taxon>
        <taxon>Rhabditomorpha</taxon>
        <taxon>Strongyloidea</taxon>
        <taxon>Metastrongylidae</taxon>
        <taxon>Dictyocaulus</taxon>
    </lineage>
</organism>
<accession>A0A0D8YF93</accession>
<gene>
    <name evidence="2" type="ORF">DICVIV_00434</name>
</gene>
<evidence type="ECO:0000313" key="3">
    <source>
        <dbReference type="Proteomes" id="UP000053766"/>
    </source>
</evidence>
<dbReference type="AlphaFoldDB" id="A0A0D8YF93"/>
<reference evidence="2 3" key="1">
    <citation type="submission" date="2013-11" db="EMBL/GenBank/DDBJ databases">
        <title>Draft genome of the bovine lungworm Dictyocaulus viviparus.</title>
        <authorList>
            <person name="Mitreva M."/>
        </authorList>
    </citation>
    <scope>NUCLEOTIDE SEQUENCE [LARGE SCALE GENOMIC DNA]</scope>
    <source>
        <strain evidence="2 3">HannoverDv2000</strain>
    </source>
</reference>
<feature type="region of interest" description="Disordered" evidence="1">
    <location>
        <begin position="1"/>
        <end position="31"/>
    </location>
</feature>
<sequence length="53" mass="6110">MYPSRRRITSQWPRGLAVASRSHSTTTKNMDNEGSYVASTIELTRKQVWNVLK</sequence>
<keyword evidence="3" id="KW-1185">Reference proteome</keyword>
<reference evidence="3" key="2">
    <citation type="journal article" date="2016" name="Sci. Rep.">
        <title>Dictyocaulus viviparus genome, variome and transcriptome elucidate lungworm biology and support future intervention.</title>
        <authorList>
            <person name="McNulty S.N."/>
            <person name="Strube C."/>
            <person name="Rosa B.A."/>
            <person name="Martin J.C."/>
            <person name="Tyagi R."/>
            <person name="Choi Y.J."/>
            <person name="Wang Q."/>
            <person name="Hallsworth Pepin K."/>
            <person name="Zhang X."/>
            <person name="Ozersky P."/>
            <person name="Wilson R.K."/>
            <person name="Sternberg P.W."/>
            <person name="Gasser R.B."/>
            <person name="Mitreva M."/>
        </authorList>
    </citation>
    <scope>NUCLEOTIDE SEQUENCE [LARGE SCALE GENOMIC DNA]</scope>
    <source>
        <strain evidence="3">HannoverDv2000</strain>
    </source>
</reference>
<evidence type="ECO:0000256" key="1">
    <source>
        <dbReference type="SAM" id="MobiDB-lite"/>
    </source>
</evidence>
<evidence type="ECO:0000313" key="2">
    <source>
        <dbReference type="EMBL" id="KJH53311.1"/>
    </source>
</evidence>
<dbReference type="Proteomes" id="UP000053766">
    <property type="component" value="Unassembled WGS sequence"/>
</dbReference>